<gene>
    <name evidence="2" type="ORF">GSONMT00048471001</name>
</gene>
<feature type="compositionally biased region" description="Polar residues" evidence="1">
    <location>
        <begin position="27"/>
        <end position="47"/>
    </location>
</feature>
<reference evidence="2" key="2">
    <citation type="submission" date="2014-03" db="EMBL/GenBank/DDBJ databases">
        <authorList>
            <person name="Genoscope - CEA"/>
        </authorList>
    </citation>
    <scope>NUCLEOTIDE SEQUENCE</scope>
</reference>
<dbReference type="EMBL" id="FR905356">
    <property type="protein sequence ID" value="CDQ78673.1"/>
    <property type="molecule type" value="Genomic_DNA"/>
</dbReference>
<accession>A0A060XGE3</accession>
<sequence length="95" mass="10416">MSIDPPYNFSKEPLSSEQVHQERPASPVTSCVSMKSDQSMGPPINFSSEQGLKLISMVFDRVHQERPVSPVTSCVSMKSDQSMGPPINFSSEQGL</sequence>
<feature type="region of interest" description="Disordered" evidence="1">
    <location>
        <begin position="70"/>
        <end position="95"/>
    </location>
</feature>
<evidence type="ECO:0000313" key="3">
    <source>
        <dbReference type="Proteomes" id="UP000193380"/>
    </source>
</evidence>
<dbReference type="AlphaFoldDB" id="A0A060XGE3"/>
<protein>
    <submittedName>
        <fullName evidence="2">Uncharacterized protein</fullName>
    </submittedName>
</protein>
<proteinExistence type="predicted"/>
<reference evidence="2" key="1">
    <citation type="journal article" date="2014" name="Nat. Commun.">
        <title>The rainbow trout genome provides novel insights into evolution after whole-genome duplication in vertebrates.</title>
        <authorList>
            <person name="Berthelot C."/>
            <person name="Brunet F."/>
            <person name="Chalopin D."/>
            <person name="Juanchich A."/>
            <person name="Bernard M."/>
            <person name="Noel B."/>
            <person name="Bento P."/>
            <person name="Da Silva C."/>
            <person name="Labadie K."/>
            <person name="Alberti A."/>
            <person name="Aury J.M."/>
            <person name="Louis A."/>
            <person name="Dehais P."/>
            <person name="Bardou P."/>
            <person name="Montfort J."/>
            <person name="Klopp C."/>
            <person name="Cabau C."/>
            <person name="Gaspin C."/>
            <person name="Thorgaard G.H."/>
            <person name="Boussaha M."/>
            <person name="Quillet E."/>
            <person name="Guyomard R."/>
            <person name="Galiana D."/>
            <person name="Bobe J."/>
            <person name="Volff J.N."/>
            <person name="Genet C."/>
            <person name="Wincker P."/>
            <person name="Jaillon O."/>
            <person name="Roest Crollius H."/>
            <person name="Guiguen Y."/>
        </authorList>
    </citation>
    <scope>NUCLEOTIDE SEQUENCE [LARGE SCALE GENOMIC DNA]</scope>
</reference>
<organism evidence="2 3">
    <name type="scientific">Oncorhynchus mykiss</name>
    <name type="common">Rainbow trout</name>
    <name type="synonym">Salmo gairdneri</name>
    <dbReference type="NCBI Taxonomy" id="8022"/>
    <lineage>
        <taxon>Eukaryota</taxon>
        <taxon>Metazoa</taxon>
        <taxon>Chordata</taxon>
        <taxon>Craniata</taxon>
        <taxon>Vertebrata</taxon>
        <taxon>Euteleostomi</taxon>
        <taxon>Actinopterygii</taxon>
        <taxon>Neopterygii</taxon>
        <taxon>Teleostei</taxon>
        <taxon>Protacanthopterygii</taxon>
        <taxon>Salmoniformes</taxon>
        <taxon>Salmonidae</taxon>
        <taxon>Salmoninae</taxon>
        <taxon>Oncorhynchus</taxon>
    </lineage>
</organism>
<feature type="region of interest" description="Disordered" evidence="1">
    <location>
        <begin position="1"/>
        <end position="47"/>
    </location>
</feature>
<dbReference type="Proteomes" id="UP000193380">
    <property type="component" value="Unassembled WGS sequence"/>
</dbReference>
<dbReference type="PaxDb" id="8022-A0A060XGE3"/>
<evidence type="ECO:0000313" key="2">
    <source>
        <dbReference type="EMBL" id="CDQ78673.1"/>
    </source>
</evidence>
<name>A0A060XGE3_ONCMY</name>
<evidence type="ECO:0000256" key="1">
    <source>
        <dbReference type="SAM" id="MobiDB-lite"/>
    </source>
</evidence>